<comment type="caution">
    <text evidence="2">The sequence shown here is derived from an EMBL/GenBank/DDBJ whole genome shotgun (WGS) entry which is preliminary data.</text>
</comment>
<evidence type="ECO:0000259" key="1">
    <source>
        <dbReference type="PROSITE" id="PS50878"/>
    </source>
</evidence>
<reference evidence="2 3" key="1">
    <citation type="journal article" date="2022" name="Nat. Plants">
        <title>Genomes of leafy and leafless Platanthera orchids illuminate the evolution of mycoheterotrophy.</title>
        <authorList>
            <person name="Li M.H."/>
            <person name="Liu K.W."/>
            <person name="Li Z."/>
            <person name="Lu H.C."/>
            <person name="Ye Q.L."/>
            <person name="Zhang D."/>
            <person name="Wang J.Y."/>
            <person name="Li Y.F."/>
            <person name="Zhong Z.M."/>
            <person name="Liu X."/>
            <person name="Yu X."/>
            <person name="Liu D.K."/>
            <person name="Tu X.D."/>
            <person name="Liu B."/>
            <person name="Hao Y."/>
            <person name="Liao X.Y."/>
            <person name="Jiang Y.T."/>
            <person name="Sun W.H."/>
            <person name="Chen J."/>
            <person name="Chen Y.Q."/>
            <person name="Ai Y."/>
            <person name="Zhai J.W."/>
            <person name="Wu S.S."/>
            <person name="Zhou Z."/>
            <person name="Hsiao Y.Y."/>
            <person name="Wu W.L."/>
            <person name="Chen Y.Y."/>
            <person name="Lin Y.F."/>
            <person name="Hsu J.L."/>
            <person name="Li C.Y."/>
            <person name="Wang Z.W."/>
            <person name="Zhao X."/>
            <person name="Zhong W.Y."/>
            <person name="Ma X.K."/>
            <person name="Ma L."/>
            <person name="Huang J."/>
            <person name="Chen G.Z."/>
            <person name="Huang M.Z."/>
            <person name="Huang L."/>
            <person name="Peng D.H."/>
            <person name="Luo Y.B."/>
            <person name="Zou S.Q."/>
            <person name="Chen S.P."/>
            <person name="Lan S."/>
            <person name="Tsai W.C."/>
            <person name="Van de Peer Y."/>
            <person name="Liu Z.J."/>
        </authorList>
    </citation>
    <scope>NUCLEOTIDE SEQUENCE [LARGE SCALE GENOMIC DNA]</scope>
    <source>
        <strain evidence="2">Lor287</strain>
    </source>
</reference>
<dbReference type="PANTHER" id="PTHR33116">
    <property type="entry name" value="REVERSE TRANSCRIPTASE ZINC-BINDING DOMAIN-CONTAINING PROTEIN-RELATED-RELATED"/>
    <property type="match status" value="1"/>
</dbReference>
<evidence type="ECO:0000313" key="3">
    <source>
        <dbReference type="Proteomes" id="UP001418222"/>
    </source>
</evidence>
<organism evidence="2 3">
    <name type="scientific">Platanthera zijinensis</name>
    <dbReference type="NCBI Taxonomy" id="2320716"/>
    <lineage>
        <taxon>Eukaryota</taxon>
        <taxon>Viridiplantae</taxon>
        <taxon>Streptophyta</taxon>
        <taxon>Embryophyta</taxon>
        <taxon>Tracheophyta</taxon>
        <taxon>Spermatophyta</taxon>
        <taxon>Magnoliopsida</taxon>
        <taxon>Liliopsida</taxon>
        <taxon>Asparagales</taxon>
        <taxon>Orchidaceae</taxon>
        <taxon>Orchidoideae</taxon>
        <taxon>Orchideae</taxon>
        <taxon>Orchidinae</taxon>
        <taxon>Platanthera</taxon>
    </lineage>
</organism>
<gene>
    <name evidence="2" type="ORF">KSP39_PZI015833</name>
</gene>
<name>A0AAP0B9V2_9ASPA</name>
<dbReference type="AlphaFoldDB" id="A0AAP0B9V2"/>
<evidence type="ECO:0000313" key="2">
    <source>
        <dbReference type="EMBL" id="KAK8933266.1"/>
    </source>
</evidence>
<dbReference type="Proteomes" id="UP001418222">
    <property type="component" value="Unassembled WGS sequence"/>
</dbReference>
<dbReference type="PANTHER" id="PTHR33116:SF78">
    <property type="entry name" value="OS12G0587133 PROTEIN"/>
    <property type="match status" value="1"/>
</dbReference>
<protein>
    <recommendedName>
        <fullName evidence="1">Reverse transcriptase domain-containing protein</fullName>
    </recommendedName>
</protein>
<accession>A0AAP0B9V2</accession>
<dbReference type="InterPro" id="IPR000477">
    <property type="entry name" value="RT_dom"/>
</dbReference>
<dbReference type="SUPFAM" id="SSF56672">
    <property type="entry name" value="DNA/RNA polymerases"/>
    <property type="match status" value="1"/>
</dbReference>
<dbReference type="EMBL" id="JBBWWQ010000013">
    <property type="protein sequence ID" value="KAK8933266.1"/>
    <property type="molecule type" value="Genomic_DNA"/>
</dbReference>
<sequence length="251" mass="28047">MEMAFYRIQWSFVRRALAAFNFPQTWINLIMECISFPRFGLLVNGAKAQWINASCGLRQGCPLSPYLFILCSDFLSQLIRNSRHPGLGIKINASASKITHLLFVDDTLLFGTATAGTANEFSNILRSYCAQSGEAINASKSNIIFSHKVQSQAKEAILQVLGYKDVKSFYYLGIKLRPGKVRRAYYDEVLEKMACKLRCWGLRHLSMAGRVTLINSTLSAIPLHVLANSPMPLSIIKKIESLLKNFSGMVA</sequence>
<dbReference type="Pfam" id="PF00078">
    <property type="entry name" value="RVT_1"/>
    <property type="match status" value="1"/>
</dbReference>
<feature type="domain" description="Reverse transcriptase" evidence="1">
    <location>
        <begin position="1"/>
        <end position="176"/>
    </location>
</feature>
<proteinExistence type="predicted"/>
<dbReference type="InterPro" id="IPR043502">
    <property type="entry name" value="DNA/RNA_pol_sf"/>
</dbReference>
<dbReference type="PROSITE" id="PS50878">
    <property type="entry name" value="RT_POL"/>
    <property type="match status" value="1"/>
</dbReference>
<keyword evidence="3" id="KW-1185">Reference proteome</keyword>